<comment type="caution">
    <text evidence="1">The sequence shown here is derived from an EMBL/GenBank/DDBJ whole genome shotgun (WGS) entry which is preliminary data.</text>
</comment>
<dbReference type="AlphaFoldDB" id="A0A2V1GYD6"/>
<gene>
    <name evidence="1" type="ORF">DC094_10150</name>
</gene>
<dbReference type="Proteomes" id="UP000244906">
    <property type="component" value="Unassembled WGS sequence"/>
</dbReference>
<dbReference type="PROSITE" id="PS51257">
    <property type="entry name" value="PROKAR_LIPOPROTEIN"/>
    <property type="match status" value="1"/>
</dbReference>
<accession>A0A2V1GYD6</accession>
<evidence type="ECO:0000313" key="2">
    <source>
        <dbReference type="Proteomes" id="UP000244906"/>
    </source>
</evidence>
<name>A0A2V1GYD6_9GAMM</name>
<dbReference type="EMBL" id="QDDL01000003">
    <property type="protein sequence ID" value="PVZ69655.1"/>
    <property type="molecule type" value="Genomic_DNA"/>
</dbReference>
<evidence type="ECO:0000313" key="1">
    <source>
        <dbReference type="EMBL" id="PVZ69655.1"/>
    </source>
</evidence>
<dbReference type="OrthoDB" id="318536at2"/>
<sequence length="352" mass="39280">MKTLISVPILRFILLLTMLAATGCSQLIYKPAGWVASDFAQRHLIPDMMNSDRLDSGCALSLAGQPVFSSLDQIADMPADISIMLDLSNGFCLQQQAWEKQLEVIRYQKSGQLSQARDSRIAAQRLWQVAAKRLQNAWVLFEQDQLANRPAGQCDLSEQQQLSWIMGISAGMQAVYSDTQAASGMNVSREIVIKAWKNLPCLDNQRWWGIPNAMQASIEIMLPHLQNTPRNLSQQQDNSANQQSPEALLQTALNTGEQQGIHLAHLLAMQVAINQQNNQQVKQLIRQYANAAPVQQPENGMLFETMAQLQIQAISDQIWTEEIGYRTPPGQLGKFSSDPVAKKETIEIDDLL</sequence>
<protein>
    <submittedName>
        <fullName evidence="1">Uncharacterized protein</fullName>
    </submittedName>
</protein>
<organism evidence="1 2">
    <name type="scientific">Pelagibaculum spongiae</name>
    <dbReference type="NCBI Taxonomy" id="2080658"/>
    <lineage>
        <taxon>Bacteria</taxon>
        <taxon>Pseudomonadati</taxon>
        <taxon>Pseudomonadota</taxon>
        <taxon>Gammaproteobacteria</taxon>
        <taxon>Oceanospirillales</taxon>
        <taxon>Pelagibaculum</taxon>
    </lineage>
</organism>
<dbReference type="RefSeq" id="WP_116686989.1">
    <property type="nucleotide sequence ID" value="NZ_CAWNYD010000003.1"/>
</dbReference>
<reference evidence="1 2" key="1">
    <citation type="submission" date="2018-04" db="EMBL/GenBank/DDBJ databases">
        <title>Thalassorhabdus spongiae gen. nov., sp. nov., isolated from a marine sponge in South-West Iceland.</title>
        <authorList>
            <person name="Knobloch S."/>
            <person name="Daussin A."/>
            <person name="Johannsson R."/>
            <person name="Marteinsson V.T."/>
        </authorList>
    </citation>
    <scope>NUCLEOTIDE SEQUENCE [LARGE SCALE GENOMIC DNA]</scope>
    <source>
        <strain evidence="1 2">Hp12</strain>
    </source>
</reference>
<proteinExistence type="predicted"/>
<keyword evidence="2" id="KW-1185">Reference proteome</keyword>